<proteinExistence type="predicted"/>
<dbReference type="InterPro" id="IPR028082">
    <property type="entry name" value="Peripla_BP_I"/>
</dbReference>
<dbReference type="OrthoDB" id="446586at2"/>
<dbReference type="RefSeq" id="WP_095723279.1">
    <property type="nucleotide sequence ID" value="NZ_NTFS01000242.1"/>
</dbReference>
<evidence type="ECO:0000313" key="1">
    <source>
        <dbReference type="EMBL" id="PAX52406.1"/>
    </source>
</evidence>
<evidence type="ECO:0008006" key="3">
    <source>
        <dbReference type="Google" id="ProtNLM"/>
    </source>
</evidence>
<evidence type="ECO:0000313" key="2">
    <source>
        <dbReference type="Proteomes" id="UP000218238"/>
    </source>
</evidence>
<dbReference type="Proteomes" id="UP000218238">
    <property type="component" value="Unassembled WGS sequence"/>
</dbReference>
<name>A0A2A2TFF8_9CYAN</name>
<accession>A0A2A2TFF8</accession>
<dbReference type="Gene3D" id="3.40.50.2300">
    <property type="match status" value="1"/>
</dbReference>
<dbReference type="SUPFAM" id="SSF53822">
    <property type="entry name" value="Periplasmic binding protein-like I"/>
    <property type="match status" value="1"/>
</dbReference>
<comment type="caution">
    <text evidence="1">The sequence shown here is derived from an EMBL/GenBank/DDBJ whole genome shotgun (WGS) entry which is preliminary data.</text>
</comment>
<dbReference type="AlphaFoldDB" id="A0A2A2TFF8"/>
<keyword evidence="2" id="KW-1185">Reference proteome</keyword>
<organism evidence="1 2">
    <name type="scientific">Brunnivagina elsteri CCALA 953</name>
    <dbReference type="NCBI Taxonomy" id="987040"/>
    <lineage>
        <taxon>Bacteria</taxon>
        <taxon>Bacillati</taxon>
        <taxon>Cyanobacteriota</taxon>
        <taxon>Cyanophyceae</taxon>
        <taxon>Nostocales</taxon>
        <taxon>Calotrichaceae</taxon>
        <taxon>Brunnivagina</taxon>
    </lineage>
</organism>
<protein>
    <recommendedName>
        <fullName evidence="3">Receptor ligand binding region domain-containing protein</fullName>
    </recommendedName>
</protein>
<reference evidence="1 2" key="1">
    <citation type="submission" date="2017-08" db="EMBL/GenBank/DDBJ databases">
        <title>Draft genome sequence of filamentous cyanobacterium Calothrix elsteri CCALA 953.</title>
        <authorList>
            <person name="Gagunashvili A.N."/>
            <person name="Elster J."/>
            <person name="Andresson O.S."/>
        </authorList>
    </citation>
    <scope>NUCLEOTIDE SEQUENCE [LARGE SCALE GENOMIC DNA]</scope>
    <source>
        <strain evidence="1 2">CCALA 953</strain>
    </source>
</reference>
<gene>
    <name evidence="1" type="ORF">CK510_19470</name>
</gene>
<dbReference type="EMBL" id="NTFS01000242">
    <property type="protein sequence ID" value="PAX52406.1"/>
    <property type="molecule type" value="Genomic_DNA"/>
</dbReference>
<sequence length="123" mass="14038">MVLAVPFDIESASEQLKNELKQLWGTQKVGWRTAATYDALEVILDGLQQIDNPTRQDLYNVLSSKSFKSSGMTGEIKFDDNSDRKVEPKDKNRLGILVKVSDRKCKPEDKDDNPKYRFCTIQP</sequence>